<keyword evidence="2" id="KW-0808">Transferase</keyword>
<proteinExistence type="predicted"/>
<keyword evidence="3" id="KW-1185">Reference proteome</keyword>
<protein>
    <submittedName>
        <fullName evidence="2">Phosphotransferase family protein</fullName>
    </submittedName>
</protein>
<dbReference type="RefSeq" id="WP_145856081.1">
    <property type="nucleotide sequence ID" value="NZ_RPFW01000004.1"/>
</dbReference>
<dbReference type="PANTHER" id="PTHR21310">
    <property type="entry name" value="AMINOGLYCOSIDE PHOSPHOTRANSFERASE-RELATED-RELATED"/>
    <property type="match status" value="1"/>
</dbReference>
<dbReference type="InterPro" id="IPR051678">
    <property type="entry name" value="AGP_Transferase"/>
</dbReference>
<dbReference type="Proteomes" id="UP000460272">
    <property type="component" value="Unassembled WGS sequence"/>
</dbReference>
<accession>A0A6P2BYT1</accession>
<organism evidence="2 3">
    <name type="scientific">Trebonia kvetii</name>
    <dbReference type="NCBI Taxonomy" id="2480626"/>
    <lineage>
        <taxon>Bacteria</taxon>
        <taxon>Bacillati</taxon>
        <taxon>Actinomycetota</taxon>
        <taxon>Actinomycetes</taxon>
        <taxon>Streptosporangiales</taxon>
        <taxon>Treboniaceae</taxon>
        <taxon>Trebonia</taxon>
    </lineage>
</organism>
<dbReference type="Pfam" id="PF01636">
    <property type="entry name" value="APH"/>
    <property type="match status" value="1"/>
</dbReference>
<reference evidence="2 3" key="1">
    <citation type="submission" date="2018-11" db="EMBL/GenBank/DDBJ databases">
        <title>Trebonia kvetii gen.nov., sp.nov., a novel acidophilic actinobacterium, and proposal of the new actinobacterial family Treboniaceae fam. nov.</title>
        <authorList>
            <person name="Rapoport D."/>
            <person name="Sagova-Mareckova M."/>
            <person name="Sedlacek I."/>
            <person name="Provaznik J."/>
            <person name="Kralova S."/>
            <person name="Pavlinic D."/>
            <person name="Benes V."/>
            <person name="Kopecky J."/>
        </authorList>
    </citation>
    <scope>NUCLEOTIDE SEQUENCE [LARGE SCALE GENOMIC DNA]</scope>
    <source>
        <strain evidence="2 3">15Tr583</strain>
    </source>
</reference>
<dbReference type="EMBL" id="RPFW01000004">
    <property type="protein sequence ID" value="TVZ03376.1"/>
    <property type="molecule type" value="Genomic_DNA"/>
</dbReference>
<name>A0A6P2BYT1_9ACTN</name>
<feature type="domain" description="Aminoglycoside phosphotransferase" evidence="1">
    <location>
        <begin position="32"/>
        <end position="274"/>
    </location>
</feature>
<gene>
    <name evidence="2" type="ORF">EAS64_23525</name>
</gene>
<dbReference type="OrthoDB" id="3806873at2"/>
<sequence>MTGPGQSSAAIADRLPELLAPVLGPGLRVGRVEPLSGGASRQIWGIQVHGGDGRKHELVLRTGKPVDPDGDTSGGLNAGMELEAASQRAAAAAGMPVPAVLCASDDTSALGCGYLVSARVPGETIPRRILRSATPGARQRLLAQSATALAALHAADPDSVLGLPEHDPLVLWGDWMDSLGQPSAVFEVALRWLLHHRPAPGGSAIVHGDFRLGNLMVDDSGLAAVLDWELVHRGDPLEDLGWFCVRAWRFGADDRPAGGLGSIEEFVAGYERAAGRAVDRDALRWWQVLGTLRWGVLCQYQAHRHLSGQTRSVELAAVGRRACENEWDLLELLAEQGIA</sequence>
<dbReference type="InterPro" id="IPR041726">
    <property type="entry name" value="ACAD10_11_N"/>
</dbReference>
<evidence type="ECO:0000259" key="1">
    <source>
        <dbReference type="Pfam" id="PF01636"/>
    </source>
</evidence>
<evidence type="ECO:0000313" key="2">
    <source>
        <dbReference type="EMBL" id="TVZ03376.1"/>
    </source>
</evidence>
<evidence type="ECO:0000313" key="3">
    <source>
        <dbReference type="Proteomes" id="UP000460272"/>
    </source>
</evidence>
<dbReference type="InterPro" id="IPR002575">
    <property type="entry name" value="Aminoglycoside_PTrfase"/>
</dbReference>
<dbReference type="Gene3D" id="3.90.1200.10">
    <property type="match status" value="1"/>
</dbReference>
<dbReference type="CDD" id="cd05154">
    <property type="entry name" value="ACAD10_11_N-like"/>
    <property type="match status" value="1"/>
</dbReference>
<dbReference type="GO" id="GO:0016740">
    <property type="term" value="F:transferase activity"/>
    <property type="evidence" value="ECO:0007669"/>
    <property type="project" value="UniProtKB-KW"/>
</dbReference>
<dbReference type="Gene3D" id="3.30.200.20">
    <property type="entry name" value="Phosphorylase Kinase, domain 1"/>
    <property type="match status" value="1"/>
</dbReference>
<dbReference type="PANTHER" id="PTHR21310:SF57">
    <property type="entry name" value="BLR2944 PROTEIN"/>
    <property type="match status" value="1"/>
</dbReference>
<dbReference type="InterPro" id="IPR011009">
    <property type="entry name" value="Kinase-like_dom_sf"/>
</dbReference>
<dbReference type="AlphaFoldDB" id="A0A6P2BYT1"/>
<comment type="caution">
    <text evidence="2">The sequence shown here is derived from an EMBL/GenBank/DDBJ whole genome shotgun (WGS) entry which is preliminary data.</text>
</comment>
<dbReference type="SUPFAM" id="SSF56112">
    <property type="entry name" value="Protein kinase-like (PK-like)"/>
    <property type="match status" value="1"/>
</dbReference>